<dbReference type="eggNOG" id="ENOG5033G7Y">
    <property type="taxonomic scope" value="Bacteria"/>
</dbReference>
<sequence>MRSNSDRKPAMTAIEPDDEEKPLDPAMENVRRKMVRLQLVSAGVMLIMLMAVLGTIVYKLTRTEGGPETVQAAVSVPADAPVQAIAALPAGFSINEVALSGSQVLFYGSLPGAEPRVIVFDIGAGRIVADITVRTN</sequence>
<evidence type="ECO:0000256" key="2">
    <source>
        <dbReference type="SAM" id="Phobius"/>
    </source>
</evidence>
<dbReference type="STRING" id="716928.GCA_000261485_02913"/>
<evidence type="ECO:0000313" key="4">
    <source>
        <dbReference type="Proteomes" id="UP000217211"/>
    </source>
</evidence>
<reference evidence="3 4" key="1">
    <citation type="submission" date="2017-08" db="EMBL/GenBank/DDBJ databases">
        <title>Multipartite genome sequences of Sinorhizobium species nodulating soybeans.</title>
        <authorList>
            <person name="Tian C.F."/>
        </authorList>
    </citation>
    <scope>NUCLEOTIDE SEQUENCE [LARGE SCALE GENOMIC DNA]</scope>
    <source>
        <strain evidence="3 4">CCBAU 05684</strain>
    </source>
</reference>
<evidence type="ECO:0000256" key="1">
    <source>
        <dbReference type="SAM" id="MobiDB-lite"/>
    </source>
</evidence>
<keyword evidence="2" id="KW-0812">Transmembrane</keyword>
<dbReference type="Proteomes" id="UP000217211">
    <property type="component" value="Chromosome"/>
</dbReference>
<organism evidence="3 4">
    <name type="scientific">Sinorhizobium sojae CCBAU 05684</name>
    <dbReference type="NCBI Taxonomy" id="716928"/>
    <lineage>
        <taxon>Bacteria</taxon>
        <taxon>Pseudomonadati</taxon>
        <taxon>Pseudomonadota</taxon>
        <taxon>Alphaproteobacteria</taxon>
        <taxon>Hyphomicrobiales</taxon>
        <taxon>Rhizobiaceae</taxon>
        <taxon>Sinorhizobium/Ensifer group</taxon>
        <taxon>Sinorhizobium</taxon>
    </lineage>
</organism>
<keyword evidence="4" id="KW-1185">Reference proteome</keyword>
<feature type="region of interest" description="Disordered" evidence="1">
    <location>
        <begin position="1"/>
        <end position="25"/>
    </location>
</feature>
<dbReference type="AlphaFoldDB" id="A0A249PE24"/>
<keyword evidence="2" id="KW-0472">Membrane</keyword>
<dbReference type="KEGG" id="esj:SJ05684_c27370"/>
<keyword evidence="2" id="KW-1133">Transmembrane helix</keyword>
<feature type="transmembrane region" description="Helical" evidence="2">
    <location>
        <begin position="37"/>
        <end position="58"/>
    </location>
</feature>
<proteinExistence type="predicted"/>
<evidence type="ECO:0008006" key="5">
    <source>
        <dbReference type="Google" id="ProtNLM"/>
    </source>
</evidence>
<evidence type="ECO:0000313" key="3">
    <source>
        <dbReference type="EMBL" id="ASY64168.1"/>
    </source>
</evidence>
<gene>
    <name evidence="3" type="ORF">SJ05684_c27370</name>
</gene>
<name>A0A249PE24_9HYPH</name>
<dbReference type="EMBL" id="CP023067">
    <property type="protein sequence ID" value="ASY64168.1"/>
    <property type="molecule type" value="Genomic_DNA"/>
</dbReference>
<accession>A0A249PE24</accession>
<protein>
    <recommendedName>
        <fullName evidence="5">Fimbrial subunit PilA</fullName>
    </recommendedName>
</protein>